<feature type="compositionally biased region" description="Low complexity" evidence="7">
    <location>
        <begin position="106"/>
        <end position="120"/>
    </location>
</feature>
<feature type="region of interest" description="Disordered" evidence="7">
    <location>
        <begin position="82"/>
        <end position="133"/>
    </location>
</feature>
<evidence type="ECO:0000256" key="7">
    <source>
        <dbReference type="SAM" id="MobiDB-lite"/>
    </source>
</evidence>
<organism evidence="9 10">
    <name type="scientific">Aspergillus granulosus</name>
    <dbReference type="NCBI Taxonomy" id="176169"/>
    <lineage>
        <taxon>Eukaryota</taxon>
        <taxon>Fungi</taxon>
        <taxon>Dikarya</taxon>
        <taxon>Ascomycota</taxon>
        <taxon>Pezizomycotina</taxon>
        <taxon>Eurotiomycetes</taxon>
        <taxon>Eurotiomycetidae</taxon>
        <taxon>Eurotiales</taxon>
        <taxon>Aspergillaceae</taxon>
        <taxon>Aspergillus</taxon>
        <taxon>Aspergillus subgen. Nidulantes</taxon>
    </lineage>
</organism>
<gene>
    <name evidence="9" type="ORF">BJX63DRAFT_101910</name>
</gene>
<evidence type="ECO:0000313" key="10">
    <source>
        <dbReference type="Proteomes" id="UP001610334"/>
    </source>
</evidence>
<dbReference type="InterPro" id="IPR051089">
    <property type="entry name" value="prtT"/>
</dbReference>
<evidence type="ECO:0000256" key="2">
    <source>
        <dbReference type="ARBA" id="ARBA00022833"/>
    </source>
</evidence>
<feature type="compositionally biased region" description="Low complexity" evidence="7">
    <location>
        <begin position="82"/>
        <end position="94"/>
    </location>
</feature>
<proteinExistence type="predicted"/>
<comment type="caution">
    <text evidence="9">The sequence shown here is derived from an EMBL/GenBank/DDBJ whole genome shotgun (WGS) entry which is preliminary data.</text>
</comment>
<dbReference type="InterPro" id="IPR001138">
    <property type="entry name" value="Zn2Cys6_DnaBD"/>
</dbReference>
<keyword evidence="2" id="KW-0862">Zinc</keyword>
<evidence type="ECO:0000256" key="5">
    <source>
        <dbReference type="ARBA" id="ARBA00023163"/>
    </source>
</evidence>
<comment type="subcellular location">
    <subcellularLocation>
        <location evidence="1">Nucleus</location>
    </subcellularLocation>
</comment>
<feature type="domain" description="Zn(2)-C6 fungal-type" evidence="8">
    <location>
        <begin position="14"/>
        <end position="44"/>
    </location>
</feature>
<reference evidence="9 10" key="1">
    <citation type="submission" date="2024-07" db="EMBL/GenBank/DDBJ databases">
        <title>Section-level genome sequencing and comparative genomics of Aspergillus sections Usti and Cavernicolus.</title>
        <authorList>
            <consortium name="Lawrence Berkeley National Laboratory"/>
            <person name="Nybo J.L."/>
            <person name="Vesth T.C."/>
            <person name="Theobald S."/>
            <person name="Frisvad J.C."/>
            <person name="Larsen T.O."/>
            <person name="Kjaerboelling I."/>
            <person name="Rothschild-Mancinelli K."/>
            <person name="Lyhne E.K."/>
            <person name="Kogle M.E."/>
            <person name="Barry K."/>
            <person name="Clum A."/>
            <person name="Na H."/>
            <person name="Ledsgaard L."/>
            <person name="Lin J."/>
            <person name="Lipzen A."/>
            <person name="Kuo A."/>
            <person name="Riley R."/>
            <person name="Mondo S."/>
            <person name="Labutti K."/>
            <person name="Haridas S."/>
            <person name="Pangalinan J."/>
            <person name="Salamov A.A."/>
            <person name="Simmons B.A."/>
            <person name="Magnuson J.K."/>
            <person name="Chen J."/>
            <person name="Drula E."/>
            <person name="Henrissat B."/>
            <person name="Wiebenga A."/>
            <person name="Lubbers R.J."/>
            <person name="Gomes A.C."/>
            <person name="Makela M.R."/>
            <person name="Stajich J."/>
            <person name="Grigoriev I.V."/>
            <person name="Mortensen U.H."/>
            <person name="De Vries R.P."/>
            <person name="Baker S.E."/>
            <person name="Andersen M.R."/>
        </authorList>
    </citation>
    <scope>NUCLEOTIDE SEQUENCE [LARGE SCALE GENOMIC DNA]</scope>
    <source>
        <strain evidence="9 10">CBS 588.65</strain>
    </source>
</reference>
<evidence type="ECO:0000256" key="6">
    <source>
        <dbReference type="ARBA" id="ARBA00023242"/>
    </source>
</evidence>
<evidence type="ECO:0000259" key="8">
    <source>
        <dbReference type="PROSITE" id="PS00463"/>
    </source>
</evidence>
<dbReference type="Gene3D" id="4.10.240.10">
    <property type="entry name" value="Zn(2)-C6 fungal-type DNA-binding domain"/>
    <property type="match status" value="1"/>
</dbReference>
<accession>A0ABR4HS36</accession>
<dbReference type="EMBL" id="JBFXLT010000017">
    <property type="protein sequence ID" value="KAL2817542.1"/>
    <property type="molecule type" value="Genomic_DNA"/>
</dbReference>
<dbReference type="InterPro" id="IPR036864">
    <property type="entry name" value="Zn2-C6_fun-type_DNA-bd_sf"/>
</dbReference>
<dbReference type="PROSITE" id="PS00463">
    <property type="entry name" value="ZN2_CY6_FUNGAL_1"/>
    <property type="match status" value="1"/>
</dbReference>
<dbReference type="CDD" id="cd12148">
    <property type="entry name" value="fungal_TF_MHR"/>
    <property type="match status" value="1"/>
</dbReference>
<keyword evidence="6" id="KW-0539">Nucleus</keyword>
<evidence type="ECO:0000313" key="9">
    <source>
        <dbReference type="EMBL" id="KAL2817542.1"/>
    </source>
</evidence>
<evidence type="ECO:0000256" key="4">
    <source>
        <dbReference type="ARBA" id="ARBA00023125"/>
    </source>
</evidence>
<keyword evidence="3" id="KW-0805">Transcription regulation</keyword>
<keyword evidence="4" id="KW-0238">DNA-binding</keyword>
<sequence length="588" mass="64688">MENQGWATAAYGNACAGCAQAKCKCLVTEKGGSCARCRRLNRECRPANRTRKMNPLRRSAAAKTAQLERRLDELTSLLQDTARAPAAPTTPGPAFSDSGLSSETRTSGQSPQSTQPSSTGASRRDGGLVAPTNSMAEDDEILTAFRARLRYFPFIHIVPPYCAADIKEGTPFLWQCMVALHCKDVPRRNALHVELKELLAKTLLADCKRSFDLLQSVLVYLAWLGFECQPRKVSLGPYMHMATSLVLDIGLNRSPPQSADNTGAQCMKVGVGPCKPWVSLVRTMDERRAVLACFVICSTISQTLCRTDYLRWTPHMTECLDVLAQAKATPDDAVLVQIVRAQRVVDKAIKGLGSGFDGTEDGHNTGAPVSFYLKGLQSEIDGIRAGMPPELHQNTIVLSHLSHAETVIYEIAIAKSPSPNEGLDLIHLDHLYACLSAIRRRFEIFLSFPVVALLSLPVTTLLHTAHSMVTLFRLSTFAYPGWDLVVVRQTADLLSLTRQVADKFFQVAETVGLRNENGDDLDSYTITAKVLMGLQAGWATRLPDVQTITAQTVEVPQLPDIDQELVNSWLASQDFNWFTSFPLHEGFR</sequence>
<dbReference type="PANTHER" id="PTHR31845:SF32">
    <property type="entry name" value="MISCELLANEOUS ZN(II)2CYS6 TRANSCRIPTION FACTOR (EUROFUNG)-RELATED"/>
    <property type="match status" value="1"/>
</dbReference>
<evidence type="ECO:0000256" key="3">
    <source>
        <dbReference type="ARBA" id="ARBA00023015"/>
    </source>
</evidence>
<keyword evidence="5" id="KW-0804">Transcription</keyword>
<evidence type="ECO:0000256" key="1">
    <source>
        <dbReference type="ARBA" id="ARBA00004123"/>
    </source>
</evidence>
<protein>
    <recommendedName>
        <fullName evidence="8">Zn(2)-C6 fungal-type domain-containing protein</fullName>
    </recommendedName>
</protein>
<dbReference type="PANTHER" id="PTHR31845">
    <property type="entry name" value="FINGER DOMAIN PROTEIN, PUTATIVE-RELATED"/>
    <property type="match status" value="1"/>
</dbReference>
<keyword evidence="10" id="KW-1185">Reference proteome</keyword>
<dbReference type="Proteomes" id="UP001610334">
    <property type="component" value="Unassembled WGS sequence"/>
</dbReference>
<name>A0ABR4HS36_9EURO</name>
<dbReference type="CDD" id="cd00067">
    <property type="entry name" value="GAL4"/>
    <property type="match status" value="1"/>
</dbReference>